<dbReference type="Proteomes" id="UP000232722">
    <property type="component" value="Unassembled WGS sequence"/>
</dbReference>
<organism evidence="1 2">
    <name type="scientific">Rhizophagus irregularis</name>
    <dbReference type="NCBI Taxonomy" id="588596"/>
    <lineage>
        <taxon>Eukaryota</taxon>
        <taxon>Fungi</taxon>
        <taxon>Fungi incertae sedis</taxon>
        <taxon>Mucoromycota</taxon>
        <taxon>Glomeromycotina</taxon>
        <taxon>Glomeromycetes</taxon>
        <taxon>Glomerales</taxon>
        <taxon>Glomeraceae</taxon>
        <taxon>Rhizophagus</taxon>
    </lineage>
</organism>
<gene>
    <name evidence="1" type="ORF">RhiirA5_417761</name>
</gene>
<protein>
    <submittedName>
        <fullName evidence="1">Uncharacterized protein</fullName>
    </submittedName>
</protein>
<dbReference type="VEuPathDB" id="FungiDB:FUN_015879"/>
<dbReference type="AlphaFoldDB" id="A0A2N0PLP6"/>
<evidence type="ECO:0000313" key="2">
    <source>
        <dbReference type="Proteomes" id="UP000232722"/>
    </source>
</evidence>
<proteinExistence type="predicted"/>
<name>A0A2N0PLP6_9GLOM</name>
<dbReference type="EMBL" id="LLXJ01000606">
    <property type="protein sequence ID" value="PKC07774.1"/>
    <property type="molecule type" value="Genomic_DNA"/>
</dbReference>
<sequence length="97" mass="10972">MGFGMGWNMGFSQFHYIGGALEVNEELDQESLNIQNSDNESELFNYYLQELLELFQENIINMVATSVEVETAIRRTLENALELPANALNNALGEKLI</sequence>
<reference evidence="1 2" key="2">
    <citation type="submission" date="2017-09" db="EMBL/GenBank/DDBJ databases">
        <title>Extensive intraspecific genome diversity in a model arbuscular mycorrhizal fungus.</title>
        <authorList>
            <person name="Chen E.C."/>
            <person name="Morin E."/>
            <person name="Beaudet D."/>
            <person name="Noel J."/>
            <person name="Ndikumana S."/>
            <person name="Charron P."/>
            <person name="St-Onge C."/>
            <person name="Giorgi J."/>
            <person name="Grigoriev I.V."/>
            <person name="Roux C."/>
            <person name="Martin F.M."/>
            <person name="Corradi N."/>
        </authorList>
    </citation>
    <scope>NUCLEOTIDE SEQUENCE [LARGE SCALE GENOMIC DNA]</scope>
    <source>
        <strain evidence="1 2">A5</strain>
    </source>
</reference>
<evidence type="ECO:0000313" key="1">
    <source>
        <dbReference type="EMBL" id="PKC07774.1"/>
    </source>
</evidence>
<reference evidence="1 2" key="1">
    <citation type="submission" date="2016-04" db="EMBL/GenBank/DDBJ databases">
        <title>Genome analyses suggest a sexual origin of heterokaryosis in a supposedly ancient asexual fungus.</title>
        <authorList>
            <person name="Ropars J."/>
            <person name="Sedzielewska K."/>
            <person name="Noel J."/>
            <person name="Charron P."/>
            <person name="Farinelli L."/>
            <person name="Marton T."/>
            <person name="Kruger M."/>
            <person name="Pelin A."/>
            <person name="Brachmann A."/>
            <person name="Corradi N."/>
        </authorList>
    </citation>
    <scope>NUCLEOTIDE SEQUENCE [LARGE SCALE GENOMIC DNA]</scope>
    <source>
        <strain evidence="1 2">A5</strain>
    </source>
</reference>
<accession>A0A2N0PLP6</accession>
<comment type="caution">
    <text evidence="1">The sequence shown here is derived from an EMBL/GenBank/DDBJ whole genome shotgun (WGS) entry which is preliminary data.</text>
</comment>